<evidence type="ECO:0000313" key="3">
    <source>
        <dbReference type="Proteomes" id="UP000624325"/>
    </source>
</evidence>
<evidence type="ECO:0000313" key="2">
    <source>
        <dbReference type="EMBL" id="GIF60220.1"/>
    </source>
</evidence>
<comment type="caution">
    <text evidence="2">The sequence shown here is derived from an EMBL/GenBank/DDBJ whole genome shotgun (WGS) entry which is preliminary data.</text>
</comment>
<sequence length="92" mass="9749">MLTAPLGDPDAPRQRPVALMADTTTLLHSLLDLAYHSFEAGRAAERGNGAANVEHNAAALRIVGQLMDSADAHELHSSTADCRPKGIAGRHR</sequence>
<name>A0ABQ4CD13_9ACTN</name>
<dbReference type="Proteomes" id="UP000624325">
    <property type="component" value="Unassembled WGS sequence"/>
</dbReference>
<protein>
    <submittedName>
        <fullName evidence="2">Uncharacterized protein</fullName>
    </submittedName>
</protein>
<evidence type="ECO:0000256" key="1">
    <source>
        <dbReference type="SAM" id="MobiDB-lite"/>
    </source>
</evidence>
<organism evidence="2 3">
    <name type="scientific">Asanoa iriomotensis</name>
    <dbReference type="NCBI Taxonomy" id="234613"/>
    <lineage>
        <taxon>Bacteria</taxon>
        <taxon>Bacillati</taxon>
        <taxon>Actinomycetota</taxon>
        <taxon>Actinomycetes</taxon>
        <taxon>Micromonosporales</taxon>
        <taxon>Micromonosporaceae</taxon>
        <taxon>Asanoa</taxon>
    </lineage>
</organism>
<reference evidence="2 3" key="1">
    <citation type="submission" date="2021-01" db="EMBL/GenBank/DDBJ databases">
        <title>Whole genome shotgun sequence of Asanoa iriomotensis NBRC 100142.</title>
        <authorList>
            <person name="Komaki H."/>
            <person name="Tamura T."/>
        </authorList>
    </citation>
    <scope>NUCLEOTIDE SEQUENCE [LARGE SCALE GENOMIC DNA]</scope>
    <source>
        <strain evidence="2 3">NBRC 100142</strain>
    </source>
</reference>
<gene>
    <name evidence="2" type="ORF">Air01nite_63150</name>
</gene>
<dbReference type="EMBL" id="BONC01000062">
    <property type="protein sequence ID" value="GIF60220.1"/>
    <property type="molecule type" value="Genomic_DNA"/>
</dbReference>
<feature type="region of interest" description="Disordered" evidence="1">
    <location>
        <begin position="73"/>
        <end position="92"/>
    </location>
</feature>
<proteinExistence type="predicted"/>
<keyword evidence="3" id="KW-1185">Reference proteome</keyword>
<accession>A0ABQ4CD13</accession>